<gene>
    <name evidence="1" type="ORF">Pint_25602</name>
</gene>
<dbReference type="EMBL" id="CM047742">
    <property type="protein sequence ID" value="KAJ0034745.1"/>
    <property type="molecule type" value="Genomic_DNA"/>
</dbReference>
<evidence type="ECO:0000313" key="1">
    <source>
        <dbReference type="EMBL" id="KAJ0034745.1"/>
    </source>
</evidence>
<comment type="caution">
    <text evidence="1">The sequence shown here is derived from an EMBL/GenBank/DDBJ whole genome shotgun (WGS) entry which is preliminary data.</text>
</comment>
<reference evidence="2" key="1">
    <citation type="journal article" date="2023" name="G3 (Bethesda)">
        <title>Genome assembly and association tests identify interacting loci associated with vigor, precocity, and sex in interspecific pistachio rootstocks.</title>
        <authorList>
            <person name="Palmer W."/>
            <person name="Jacygrad E."/>
            <person name="Sagayaradj S."/>
            <person name="Cavanaugh K."/>
            <person name="Han R."/>
            <person name="Bertier L."/>
            <person name="Beede B."/>
            <person name="Kafkas S."/>
            <person name="Golino D."/>
            <person name="Preece J."/>
            <person name="Michelmore R."/>
        </authorList>
    </citation>
    <scope>NUCLEOTIDE SEQUENCE [LARGE SCALE GENOMIC DNA]</scope>
</reference>
<name>A0ACC0YCC1_9ROSI</name>
<protein>
    <submittedName>
        <fullName evidence="1">Uncharacterized protein</fullName>
    </submittedName>
</protein>
<evidence type="ECO:0000313" key="2">
    <source>
        <dbReference type="Proteomes" id="UP001163603"/>
    </source>
</evidence>
<organism evidence="1 2">
    <name type="scientific">Pistacia integerrima</name>
    <dbReference type="NCBI Taxonomy" id="434235"/>
    <lineage>
        <taxon>Eukaryota</taxon>
        <taxon>Viridiplantae</taxon>
        <taxon>Streptophyta</taxon>
        <taxon>Embryophyta</taxon>
        <taxon>Tracheophyta</taxon>
        <taxon>Spermatophyta</taxon>
        <taxon>Magnoliopsida</taxon>
        <taxon>eudicotyledons</taxon>
        <taxon>Gunneridae</taxon>
        <taxon>Pentapetalae</taxon>
        <taxon>rosids</taxon>
        <taxon>malvids</taxon>
        <taxon>Sapindales</taxon>
        <taxon>Anacardiaceae</taxon>
        <taxon>Pistacia</taxon>
    </lineage>
</organism>
<proteinExistence type="predicted"/>
<keyword evidence="2" id="KW-1185">Reference proteome</keyword>
<sequence length="16" mass="1961">MNKSQICWIQAKEIIR</sequence>
<accession>A0ACC0YCC1</accession>
<dbReference type="Proteomes" id="UP001163603">
    <property type="component" value="Chromosome 7"/>
</dbReference>